<dbReference type="PANTHER" id="PTHR13325:SF3">
    <property type="entry name" value="MEMBRANE-BOUND TRANSCRIPTION FACTOR SITE-2 PROTEASE"/>
    <property type="match status" value="1"/>
</dbReference>
<keyword evidence="1" id="KW-0472">Membrane</keyword>
<dbReference type="PANTHER" id="PTHR13325">
    <property type="entry name" value="PROTEASE M50 MEMBRANE-BOUND TRANSCRIPTION FACTOR SITE 2 PROTEASE"/>
    <property type="match status" value="1"/>
</dbReference>
<feature type="transmembrane region" description="Helical" evidence="1">
    <location>
        <begin position="222"/>
        <end position="241"/>
    </location>
</feature>
<dbReference type="RefSeq" id="WP_106760132.1">
    <property type="nucleotide sequence ID" value="NZ_PXWF02000320.1"/>
</dbReference>
<keyword evidence="1" id="KW-1133">Transmembrane helix</keyword>
<dbReference type="GO" id="GO:0004222">
    <property type="term" value="F:metalloendopeptidase activity"/>
    <property type="evidence" value="ECO:0007669"/>
    <property type="project" value="InterPro"/>
</dbReference>
<sequence length="712" mass="79363">MMAQSISFGAASKPETTLLALREDLRLEAAPRGQDGTPHWHLVDPVRNRFFRLGWLEFELLSRWRAGAPAAELCQQVGRETALAPEAEDVEGLLQFLLANELLRADAPQLRASLHQMARQRTLSRWQWLLHHYLFFRIPLVKPELFLARTGRFLAPLFRPSLLLWVGALCALALWRVLDQWAAFSQTFLYFFSWQGALYYGLALALAKVVHELAHAYTCRHYGVRVPTMGVAVMLLWPLLYTDTSEAWKLHSRRARLAIGGAGVIAELMLAALAALVWSVAPDGALKSAAYILAAVTWVSTLAINLNPFMRFDGYYLLMDGLDIPNLSERSFSIGRWQLRRTVLGVDEPFPEPQLETRRAGLCLYAYLTWIYRVVLFAGIAAAVYYLFFKLAGIFLFAVEIIWFVLRPIANEMKAWWARRARWSGRATLSAVLVLVALVALAVPWRSDVGADGYWQAREHSRLFPPVAARLSKIMVADGQPVRAGEPLFLLADLQVDSQWTQLQSRIEGLERQLAGSIGDPTLRDAAPVFEQQLAAARAEQLLQSQERERLTVRAPHDGVFRDLDRGLFAGAWVGRKHVLGRVVGGADSLAYLFVHESQIARVKVGAKVRLLARHADPEAVEAVVSGIDSTASRQLPEAMLASVHGGPIAARATEQGELIANEALYRVTVRVPAADVARVTPVAGHIEGGRSSILWRFLRQCIAVLVRESGF</sequence>
<evidence type="ECO:0000313" key="3">
    <source>
        <dbReference type="Proteomes" id="UP000241421"/>
    </source>
</evidence>
<accession>A0A2U2HDH6</accession>
<evidence type="ECO:0000313" key="2">
    <source>
        <dbReference type="EMBL" id="PWF41061.1"/>
    </source>
</evidence>
<protein>
    <recommendedName>
        <fullName evidence="4">Peptidase M50</fullName>
    </recommendedName>
</protein>
<dbReference type="GO" id="GO:0016020">
    <property type="term" value="C:membrane"/>
    <property type="evidence" value="ECO:0007669"/>
    <property type="project" value="InterPro"/>
</dbReference>
<feature type="transmembrane region" description="Helical" evidence="1">
    <location>
        <begin position="387"/>
        <end position="406"/>
    </location>
</feature>
<dbReference type="GO" id="GO:0031293">
    <property type="term" value="P:membrane protein intracellular domain proteolysis"/>
    <property type="evidence" value="ECO:0007669"/>
    <property type="project" value="TreeGrafter"/>
</dbReference>
<dbReference type="SUPFAM" id="SSF111369">
    <property type="entry name" value="HlyD-like secretion proteins"/>
    <property type="match status" value="1"/>
</dbReference>
<proteinExistence type="predicted"/>
<dbReference type="InterPro" id="IPR001193">
    <property type="entry name" value="MBTPS2"/>
</dbReference>
<feature type="transmembrane region" description="Helical" evidence="1">
    <location>
        <begin position="257"/>
        <end position="278"/>
    </location>
</feature>
<dbReference type="EMBL" id="PXWF02000320">
    <property type="protein sequence ID" value="PWF41061.1"/>
    <property type="molecule type" value="Genomic_DNA"/>
</dbReference>
<dbReference type="Proteomes" id="UP000241421">
    <property type="component" value="Unassembled WGS sequence"/>
</dbReference>
<feature type="transmembrane region" description="Helical" evidence="1">
    <location>
        <begin position="362"/>
        <end position="381"/>
    </location>
</feature>
<name>A0A2U2HDH6_9BURK</name>
<dbReference type="GO" id="GO:0005737">
    <property type="term" value="C:cytoplasm"/>
    <property type="evidence" value="ECO:0007669"/>
    <property type="project" value="TreeGrafter"/>
</dbReference>
<dbReference type="OrthoDB" id="9759690at2"/>
<evidence type="ECO:0000256" key="1">
    <source>
        <dbReference type="SAM" id="Phobius"/>
    </source>
</evidence>
<organism evidence="2 3">
    <name type="scientific">Massilia glaciei</name>
    <dbReference type="NCBI Taxonomy" id="1524097"/>
    <lineage>
        <taxon>Bacteria</taxon>
        <taxon>Pseudomonadati</taxon>
        <taxon>Pseudomonadota</taxon>
        <taxon>Betaproteobacteria</taxon>
        <taxon>Burkholderiales</taxon>
        <taxon>Oxalobacteraceae</taxon>
        <taxon>Telluria group</taxon>
        <taxon>Massilia</taxon>
    </lineage>
</organism>
<dbReference type="AlphaFoldDB" id="A0A2U2HDH6"/>
<gene>
    <name evidence="2" type="ORF">C7C56_025380</name>
</gene>
<feature type="transmembrane region" description="Helical" evidence="1">
    <location>
        <begin position="290"/>
        <end position="309"/>
    </location>
</feature>
<feature type="transmembrane region" description="Helical" evidence="1">
    <location>
        <begin position="187"/>
        <end position="210"/>
    </location>
</feature>
<keyword evidence="1" id="KW-0812">Transmembrane</keyword>
<keyword evidence="3" id="KW-1185">Reference proteome</keyword>
<reference evidence="2 3" key="1">
    <citation type="submission" date="2018-04" db="EMBL/GenBank/DDBJ databases">
        <title>Massilia violaceinigra sp. nov., a novel purple-pigmented bacterium isolated from Tianshan glacier, Xinjiang, China.</title>
        <authorList>
            <person name="Wang H."/>
        </authorList>
    </citation>
    <scope>NUCLEOTIDE SEQUENCE [LARGE SCALE GENOMIC DNA]</scope>
    <source>
        <strain evidence="2 3">B448-2</strain>
    </source>
</reference>
<feature type="transmembrane region" description="Helical" evidence="1">
    <location>
        <begin position="427"/>
        <end position="445"/>
    </location>
</feature>
<feature type="transmembrane region" description="Helical" evidence="1">
    <location>
        <begin position="153"/>
        <end position="175"/>
    </location>
</feature>
<evidence type="ECO:0008006" key="4">
    <source>
        <dbReference type="Google" id="ProtNLM"/>
    </source>
</evidence>
<comment type="caution">
    <text evidence="2">The sequence shown here is derived from an EMBL/GenBank/DDBJ whole genome shotgun (WGS) entry which is preliminary data.</text>
</comment>